<protein>
    <submittedName>
        <fullName evidence="5">Mediator of RNA polymerase II transcription subunit 15a-like protein</fullName>
    </submittedName>
</protein>
<proteinExistence type="predicted"/>
<comment type="subcellular location">
    <subcellularLocation>
        <location evidence="1">Nucleus</location>
    </subcellularLocation>
</comment>
<dbReference type="GO" id="GO:0003713">
    <property type="term" value="F:transcription coactivator activity"/>
    <property type="evidence" value="ECO:0007669"/>
    <property type="project" value="InterPro"/>
</dbReference>
<sequence>MDFDDRQEAQVQVIAGDWKTQLPQESRERILIKIVETLKRHVPFSGEEGLQELKKIAQRFEETIYDSATSQSDYLRKISLKMLTMETQSHNPQDPASQSMQSQLQQQFLSLNIQNNIPSTGMPNTVGNSMGQGATPNYMHANSQRQQQQFVSQDSLQQPLNPQQYLHMQQMQQQLTRQQYIMHHHQQQQQQEQQQRQQTGNASSGDWQEEVYQKIKSMHEMYYPELNEMYQRMAAKLQQDEALPQQPKNERLEKLRFLMLMLERLIMFLRTNKNDIQPNHKEKIVGVEKQIVNILKPNRPRKPVSSLQQGQLSQPHMHAMQESQQQTTASNEFSEAGFCDE</sequence>
<dbReference type="Proteomes" id="UP001190926">
    <property type="component" value="Unassembled WGS sequence"/>
</dbReference>
<evidence type="ECO:0000256" key="1">
    <source>
        <dbReference type="ARBA" id="ARBA00004123"/>
    </source>
</evidence>
<feature type="compositionally biased region" description="Low complexity" evidence="3">
    <location>
        <begin position="143"/>
        <end position="156"/>
    </location>
</feature>
<dbReference type="PANTHER" id="PTHR33137">
    <property type="entry name" value="MEDIATOR OF RNA POLYMERASE II TRANSCRIPTION SUBUNIT 15A-RELATED"/>
    <property type="match status" value="1"/>
</dbReference>
<dbReference type="InterPro" id="IPR044661">
    <property type="entry name" value="MED15a/b/c-like"/>
</dbReference>
<evidence type="ECO:0000313" key="5">
    <source>
        <dbReference type="EMBL" id="KAH6820009.1"/>
    </source>
</evidence>
<evidence type="ECO:0000259" key="4">
    <source>
        <dbReference type="Pfam" id="PF16987"/>
    </source>
</evidence>
<dbReference type="EMBL" id="SDAM02004710">
    <property type="protein sequence ID" value="KAH6820009.1"/>
    <property type="molecule type" value="Genomic_DNA"/>
</dbReference>
<comment type="caution">
    <text evidence="5">The sequence shown here is derived from an EMBL/GenBank/DDBJ whole genome shotgun (WGS) entry which is preliminary data.</text>
</comment>
<feature type="compositionally biased region" description="Polar residues" evidence="3">
    <location>
        <begin position="125"/>
        <end position="135"/>
    </location>
</feature>
<evidence type="ECO:0000256" key="3">
    <source>
        <dbReference type="SAM" id="MobiDB-lite"/>
    </source>
</evidence>
<dbReference type="PANTHER" id="PTHR33137:SF4">
    <property type="entry name" value="MEDIATOR OF RNA POLYMERASE II TRANSCRIPTION SUBUNIT 15A-RELATED"/>
    <property type="match status" value="1"/>
</dbReference>
<gene>
    <name evidence="5" type="ORF">C2S53_012877</name>
</gene>
<feature type="compositionally biased region" description="Polar residues" evidence="3">
    <location>
        <begin position="305"/>
        <end position="314"/>
    </location>
</feature>
<feature type="domain" description="Mediator complex subunit 15 KIX" evidence="4">
    <location>
        <begin position="16"/>
        <end position="93"/>
    </location>
</feature>
<dbReference type="InterPro" id="IPR036546">
    <property type="entry name" value="MED15_KIX"/>
</dbReference>
<feature type="region of interest" description="Disordered" evidence="3">
    <location>
        <begin position="296"/>
        <end position="341"/>
    </location>
</feature>
<dbReference type="InterPro" id="IPR036529">
    <property type="entry name" value="KIX_dom_sf"/>
</dbReference>
<feature type="compositionally biased region" description="Low complexity" evidence="3">
    <location>
        <begin position="180"/>
        <end position="198"/>
    </location>
</feature>
<dbReference type="FunFam" id="1.10.246.20:FF:000003">
    <property type="entry name" value="Mediator of RNA polymerase II transcription subunit 15a"/>
    <property type="match status" value="1"/>
</dbReference>
<feature type="region of interest" description="Disordered" evidence="3">
    <location>
        <begin position="125"/>
        <end position="156"/>
    </location>
</feature>
<evidence type="ECO:0000313" key="6">
    <source>
        <dbReference type="Proteomes" id="UP001190926"/>
    </source>
</evidence>
<feature type="region of interest" description="Disordered" evidence="3">
    <location>
        <begin position="180"/>
        <end position="207"/>
    </location>
</feature>
<evidence type="ECO:0000256" key="2">
    <source>
        <dbReference type="ARBA" id="ARBA00023242"/>
    </source>
</evidence>
<reference evidence="5 6" key="1">
    <citation type="journal article" date="2021" name="Nat. Commun.">
        <title>Incipient diploidization of the medicinal plant Perilla within 10,000 years.</title>
        <authorList>
            <person name="Zhang Y."/>
            <person name="Shen Q."/>
            <person name="Leng L."/>
            <person name="Zhang D."/>
            <person name="Chen S."/>
            <person name="Shi Y."/>
            <person name="Ning Z."/>
            <person name="Chen S."/>
        </authorList>
    </citation>
    <scope>NUCLEOTIDE SEQUENCE [LARGE SCALE GENOMIC DNA]</scope>
    <source>
        <strain evidence="6">cv. PC099</strain>
    </source>
</reference>
<organism evidence="5 6">
    <name type="scientific">Perilla frutescens var. hirtella</name>
    <name type="common">Perilla citriodora</name>
    <name type="synonym">Perilla setoyensis</name>
    <dbReference type="NCBI Taxonomy" id="608512"/>
    <lineage>
        <taxon>Eukaryota</taxon>
        <taxon>Viridiplantae</taxon>
        <taxon>Streptophyta</taxon>
        <taxon>Embryophyta</taxon>
        <taxon>Tracheophyta</taxon>
        <taxon>Spermatophyta</taxon>
        <taxon>Magnoliopsida</taxon>
        <taxon>eudicotyledons</taxon>
        <taxon>Gunneridae</taxon>
        <taxon>Pentapetalae</taxon>
        <taxon>asterids</taxon>
        <taxon>lamiids</taxon>
        <taxon>Lamiales</taxon>
        <taxon>Lamiaceae</taxon>
        <taxon>Nepetoideae</taxon>
        <taxon>Elsholtzieae</taxon>
        <taxon>Perilla</taxon>
    </lineage>
</organism>
<name>A0AAD4IRL0_PERFH</name>
<dbReference type="Pfam" id="PF16987">
    <property type="entry name" value="KIX_2"/>
    <property type="match status" value="1"/>
</dbReference>
<keyword evidence="6" id="KW-1185">Reference proteome</keyword>
<dbReference type="GO" id="GO:0031490">
    <property type="term" value="F:chromatin DNA binding"/>
    <property type="evidence" value="ECO:0007669"/>
    <property type="project" value="InterPro"/>
</dbReference>
<keyword evidence="2" id="KW-0539">Nucleus</keyword>
<feature type="compositionally biased region" description="Polar residues" evidence="3">
    <location>
        <begin position="321"/>
        <end position="333"/>
    </location>
</feature>
<accession>A0AAD4IRL0</accession>
<dbReference type="GO" id="GO:0005634">
    <property type="term" value="C:nucleus"/>
    <property type="evidence" value="ECO:0007669"/>
    <property type="project" value="UniProtKB-SubCell"/>
</dbReference>
<dbReference type="AlphaFoldDB" id="A0AAD4IRL0"/>
<dbReference type="SUPFAM" id="SSF47040">
    <property type="entry name" value="Kix domain of CBP (creb binding protein)"/>
    <property type="match status" value="1"/>
</dbReference>
<dbReference type="Gene3D" id="1.10.246.20">
    <property type="entry name" value="Coactivator CBP, KIX domain"/>
    <property type="match status" value="1"/>
</dbReference>